<feature type="transmembrane region" description="Helical" evidence="7">
    <location>
        <begin position="212"/>
        <end position="236"/>
    </location>
</feature>
<dbReference type="InterPro" id="IPR020846">
    <property type="entry name" value="MFS_dom"/>
</dbReference>
<sequence length="403" mass="42615">MPAFLRALKSRNYRLYFAGQLISLAGTWMQQIAMIWLAYRLSNSAFVLGTIGFASQIPILVFGSFGGVWVDRFDRRRLMIWTQAVAMLQAVLLAVLAGFGLVTPAILIGLAFLLGCVNALDVPVRQAIAVQLVDDPEHLPNAIALNSMLMNGGRFVGPALAGIVVASFGETACFVLNAASYLAVLLALVAIRLEPAPPRVQAPALQALREGVAYAVAHPFIRLSLLLVASISFLATPYAVMLPVFAREIFGGDARTYGFLVGSAGAGSLAGSLLLATHGEPRRIARWVAWAAPAVGACLAGFALTPWHWLATALLMGVGFAVILAVAGSNVLIQTRVEDAFRGRVMALYSMAFLGIAPLGSFAVGSFGHVLGIRDTLAACGIASLLCGLLYRRVARRPAPAVT</sequence>
<comment type="subcellular location">
    <subcellularLocation>
        <location evidence="1">Cell membrane</location>
        <topology evidence="1">Multi-pass membrane protein</topology>
    </subcellularLocation>
</comment>
<dbReference type="RefSeq" id="WP_206255805.1">
    <property type="nucleotide sequence ID" value="NZ_CP071060.1"/>
</dbReference>
<dbReference type="InterPro" id="IPR010290">
    <property type="entry name" value="TM_effector"/>
</dbReference>
<dbReference type="PANTHER" id="PTHR23513">
    <property type="entry name" value="INTEGRAL MEMBRANE EFFLUX PROTEIN-RELATED"/>
    <property type="match status" value="1"/>
</dbReference>
<keyword evidence="6 7" id="KW-0472">Membrane</keyword>
<dbReference type="CDD" id="cd06173">
    <property type="entry name" value="MFS_MefA_like"/>
    <property type="match status" value="1"/>
</dbReference>
<evidence type="ECO:0000256" key="4">
    <source>
        <dbReference type="ARBA" id="ARBA00022692"/>
    </source>
</evidence>
<protein>
    <submittedName>
        <fullName evidence="9">MFS transporter</fullName>
    </submittedName>
</protein>
<evidence type="ECO:0000256" key="6">
    <source>
        <dbReference type="ARBA" id="ARBA00023136"/>
    </source>
</evidence>
<dbReference type="Pfam" id="PF05977">
    <property type="entry name" value="MFS_3"/>
    <property type="match status" value="1"/>
</dbReference>
<feature type="domain" description="Major facilitator superfamily (MFS) profile" evidence="8">
    <location>
        <begin position="1"/>
        <end position="195"/>
    </location>
</feature>
<evidence type="ECO:0000259" key="8">
    <source>
        <dbReference type="PROSITE" id="PS50850"/>
    </source>
</evidence>
<feature type="transmembrane region" description="Helical" evidence="7">
    <location>
        <begin position="313"/>
        <end position="333"/>
    </location>
</feature>
<keyword evidence="10" id="KW-1185">Reference proteome</keyword>
<dbReference type="PANTHER" id="PTHR23513:SF11">
    <property type="entry name" value="STAPHYLOFERRIN A TRANSPORTER"/>
    <property type="match status" value="1"/>
</dbReference>
<dbReference type="SUPFAM" id="SSF103473">
    <property type="entry name" value="MFS general substrate transporter"/>
    <property type="match status" value="1"/>
</dbReference>
<reference evidence="9 10" key="1">
    <citation type="submission" date="2021-02" db="EMBL/GenBank/DDBJ databases">
        <title>Niveibacterium changnyeongensis HC41.</title>
        <authorList>
            <person name="Kang M."/>
        </authorList>
    </citation>
    <scope>NUCLEOTIDE SEQUENCE [LARGE SCALE GENOMIC DNA]</scope>
    <source>
        <strain evidence="9 10">HC41</strain>
    </source>
</reference>
<feature type="transmembrane region" description="Helical" evidence="7">
    <location>
        <begin position="345"/>
        <end position="365"/>
    </location>
</feature>
<evidence type="ECO:0000256" key="1">
    <source>
        <dbReference type="ARBA" id="ARBA00004651"/>
    </source>
</evidence>
<keyword evidence="3" id="KW-1003">Cell membrane</keyword>
<keyword evidence="5 7" id="KW-1133">Transmembrane helix</keyword>
<dbReference type="EMBL" id="CP071060">
    <property type="protein sequence ID" value="QSI78453.1"/>
    <property type="molecule type" value="Genomic_DNA"/>
</dbReference>
<keyword evidence="4 7" id="KW-0812">Transmembrane</keyword>
<feature type="transmembrane region" description="Helical" evidence="7">
    <location>
        <begin position="159"/>
        <end position="191"/>
    </location>
</feature>
<evidence type="ECO:0000256" key="7">
    <source>
        <dbReference type="SAM" id="Phobius"/>
    </source>
</evidence>
<evidence type="ECO:0000256" key="3">
    <source>
        <dbReference type="ARBA" id="ARBA00022475"/>
    </source>
</evidence>
<feature type="transmembrane region" description="Helical" evidence="7">
    <location>
        <begin position="21"/>
        <end position="39"/>
    </location>
</feature>
<evidence type="ECO:0000313" key="9">
    <source>
        <dbReference type="EMBL" id="QSI78453.1"/>
    </source>
</evidence>
<feature type="transmembrane region" description="Helical" evidence="7">
    <location>
        <begin position="287"/>
        <end position="307"/>
    </location>
</feature>
<keyword evidence="2" id="KW-0813">Transport</keyword>
<accession>A0ABX7MBC9</accession>
<evidence type="ECO:0000313" key="10">
    <source>
        <dbReference type="Proteomes" id="UP000663570"/>
    </source>
</evidence>
<dbReference type="PROSITE" id="PS50850">
    <property type="entry name" value="MFS"/>
    <property type="match status" value="1"/>
</dbReference>
<feature type="transmembrane region" description="Helical" evidence="7">
    <location>
        <begin position="256"/>
        <end position="275"/>
    </location>
</feature>
<dbReference type="Proteomes" id="UP000663570">
    <property type="component" value="Chromosome"/>
</dbReference>
<evidence type="ECO:0000256" key="2">
    <source>
        <dbReference type="ARBA" id="ARBA00022448"/>
    </source>
</evidence>
<dbReference type="InterPro" id="IPR036259">
    <property type="entry name" value="MFS_trans_sf"/>
</dbReference>
<organism evidence="9 10">
    <name type="scientific">Niveibacterium microcysteis</name>
    <dbReference type="NCBI Taxonomy" id="2811415"/>
    <lineage>
        <taxon>Bacteria</taxon>
        <taxon>Pseudomonadati</taxon>
        <taxon>Pseudomonadota</taxon>
        <taxon>Betaproteobacteria</taxon>
        <taxon>Rhodocyclales</taxon>
        <taxon>Rhodocyclaceae</taxon>
        <taxon>Niveibacterium</taxon>
    </lineage>
</organism>
<name>A0ABX7MBC9_9RHOO</name>
<proteinExistence type="predicted"/>
<dbReference type="Gene3D" id="1.20.1250.20">
    <property type="entry name" value="MFS general substrate transporter like domains"/>
    <property type="match status" value="1"/>
</dbReference>
<evidence type="ECO:0000256" key="5">
    <source>
        <dbReference type="ARBA" id="ARBA00022989"/>
    </source>
</evidence>
<feature type="transmembrane region" description="Helical" evidence="7">
    <location>
        <begin position="45"/>
        <end position="70"/>
    </location>
</feature>
<gene>
    <name evidence="9" type="ORF">JY500_07515</name>
</gene>
<feature type="transmembrane region" description="Helical" evidence="7">
    <location>
        <begin position="371"/>
        <end position="391"/>
    </location>
</feature>
<feature type="transmembrane region" description="Helical" evidence="7">
    <location>
        <begin position="91"/>
        <end position="114"/>
    </location>
</feature>